<dbReference type="EMBL" id="FNFP01000004">
    <property type="protein sequence ID" value="SDK87353.1"/>
    <property type="molecule type" value="Genomic_DNA"/>
</dbReference>
<dbReference type="OrthoDB" id="9783544at2"/>
<dbReference type="RefSeq" id="WP_090553721.1">
    <property type="nucleotide sequence ID" value="NZ_FNFP01000004.1"/>
</dbReference>
<sequence length="343" mass="37986">MQLMDLIRYKYKTVSVVGMAKNAGKTVTFNRLLEEAAEKNILLGLTSIGRDGEGQDLVTGTEKPTIYVMENTIVATTEDCLLRSEAKLEILEVTDYATAMGRVIICRVKSSGILEIAGPDTNAEIKEVAMKMMYYGAEIVLIDGAINRKTAASPAITEATILATGAVVSRDIHKVVQETLHQVDLFNLSPLEDDMMALLIDSLLEDKAYSIVNNKGEVKRLDIKTAINGGTVIGRALEEDSAYVILSGSLVKKTLEDIMTVTDLYKNVTFVVKDATKIFIGPQDWKFFIKRGFNIKVAEKINTLVATLNPYAPQGYQFNPKDFYQRMKETLPLPVIDVMLEEE</sequence>
<reference evidence="1 2" key="1">
    <citation type="submission" date="2016-10" db="EMBL/GenBank/DDBJ databases">
        <authorList>
            <person name="de Groot N.N."/>
        </authorList>
    </citation>
    <scope>NUCLEOTIDE SEQUENCE [LARGE SCALE GENOMIC DNA]</scope>
    <source>
        <strain evidence="1 2">DSM 18346</strain>
    </source>
</reference>
<protein>
    <submittedName>
        <fullName evidence="1">Uncharacterized protein</fullName>
    </submittedName>
</protein>
<accession>A0A1G9FGT1</accession>
<dbReference type="AlphaFoldDB" id="A0A1G9FGT1"/>
<dbReference type="STRING" id="393762.SAMN05660472_02182"/>
<organism evidence="1 2">
    <name type="scientific">Natronincola ferrireducens</name>
    <dbReference type="NCBI Taxonomy" id="393762"/>
    <lineage>
        <taxon>Bacteria</taxon>
        <taxon>Bacillati</taxon>
        <taxon>Bacillota</taxon>
        <taxon>Clostridia</taxon>
        <taxon>Peptostreptococcales</taxon>
        <taxon>Natronincolaceae</taxon>
        <taxon>Natronincola</taxon>
    </lineage>
</organism>
<evidence type="ECO:0000313" key="2">
    <source>
        <dbReference type="Proteomes" id="UP000198718"/>
    </source>
</evidence>
<proteinExistence type="predicted"/>
<name>A0A1G9FGT1_9FIRM</name>
<gene>
    <name evidence="1" type="ORF">SAMN05660472_02182</name>
</gene>
<keyword evidence="2" id="KW-1185">Reference proteome</keyword>
<dbReference type="Proteomes" id="UP000198718">
    <property type="component" value="Unassembled WGS sequence"/>
</dbReference>
<evidence type="ECO:0000313" key="1">
    <source>
        <dbReference type="EMBL" id="SDK87353.1"/>
    </source>
</evidence>